<evidence type="ECO:0000256" key="2">
    <source>
        <dbReference type="SAM" id="MobiDB-lite"/>
    </source>
</evidence>
<dbReference type="Proteomes" id="UP000293360">
    <property type="component" value="Unassembled WGS sequence"/>
</dbReference>
<dbReference type="FunFam" id="3.40.50.150:FF:000288">
    <property type="entry name" value="Spermine/spermidine synthase, putative"/>
    <property type="match status" value="1"/>
</dbReference>
<protein>
    <recommendedName>
        <fullName evidence="6">PABS domain-containing protein</fullName>
    </recommendedName>
</protein>
<dbReference type="PANTHER" id="PTHR43317">
    <property type="entry name" value="THERMOSPERMINE SYNTHASE ACAULIS5"/>
    <property type="match status" value="1"/>
</dbReference>
<dbReference type="InterPro" id="IPR029063">
    <property type="entry name" value="SAM-dependent_MTases_sf"/>
</dbReference>
<organism evidence="4 5">
    <name type="scientific">Monosporascus ibericus</name>
    <dbReference type="NCBI Taxonomy" id="155417"/>
    <lineage>
        <taxon>Eukaryota</taxon>
        <taxon>Fungi</taxon>
        <taxon>Dikarya</taxon>
        <taxon>Ascomycota</taxon>
        <taxon>Pezizomycotina</taxon>
        <taxon>Sordariomycetes</taxon>
        <taxon>Xylariomycetidae</taxon>
        <taxon>Xylariales</taxon>
        <taxon>Xylariales incertae sedis</taxon>
        <taxon>Monosporascus</taxon>
    </lineage>
</organism>
<dbReference type="AlphaFoldDB" id="A0A4Q4TUU2"/>
<keyword evidence="3" id="KW-0472">Membrane</keyword>
<evidence type="ECO:0000256" key="3">
    <source>
        <dbReference type="SAM" id="Phobius"/>
    </source>
</evidence>
<keyword evidence="3" id="KW-0812">Transmembrane</keyword>
<dbReference type="PANTHER" id="PTHR43317:SF1">
    <property type="entry name" value="THERMOSPERMINE SYNTHASE ACAULIS5"/>
    <property type="match status" value="1"/>
</dbReference>
<gene>
    <name evidence="4" type="ORF">DL764_000578</name>
</gene>
<dbReference type="Pfam" id="PF01564">
    <property type="entry name" value="Spermine_synth"/>
    <property type="match status" value="1"/>
</dbReference>
<dbReference type="SUPFAM" id="SSF53335">
    <property type="entry name" value="S-adenosyl-L-methionine-dependent methyltransferases"/>
    <property type="match status" value="1"/>
</dbReference>
<dbReference type="NCBIfam" id="NF037959">
    <property type="entry name" value="MFS_SpdSyn"/>
    <property type="match status" value="1"/>
</dbReference>
<feature type="region of interest" description="Disordered" evidence="2">
    <location>
        <begin position="1"/>
        <end position="26"/>
    </location>
</feature>
<dbReference type="Gene3D" id="3.40.50.150">
    <property type="entry name" value="Vaccinia Virus protein VP39"/>
    <property type="match status" value="1"/>
</dbReference>
<keyword evidence="3" id="KW-1133">Transmembrane helix</keyword>
<keyword evidence="1" id="KW-0620">Polyamine biosynthesis</keyword>
<sequence>MPPRKQTAKAPQSSPKEVSTPSAKEAEDELKRLAAQAKENTFANHVVNQVGVYIRSLVLITLMAVYSNVSLLALSPVYGQIPATAWHNTVIWAALFIGWSSNLALRRALPYKTIFFIPLVAAYIPMAQFYLFKLSGTFGATYGPAITEGLTLAPLLILTTACTADTLEVADLSHLPGFIADATPGIGAYASFRVVELESIKHLVSSIGKSLPQTRMGLEVVLAVTYTIMARSKLLLLAIPALLHAAFMNPHILTPHATASLNATLNAQGWSVVDRWESVTGYMSVLDSHKDGFRVMRCDHSLLGGEWTKFKKVRVGEPIYSVFTQLEAVRLVDVPDRVPDNEAKALNIGLGIGTTPSALIAHGIDTTIIEIDPIVYDFAKKYFGLPSNHTAEITDAVQWTQKKMVEQASTYDYIIHDVFTGGAEPIDLFTQEFLVSLHALLKPNGVVAINYAGDFTLPPLSIVVNTVRSVFPSCRIFRESPQPSEEEVEQNGRDFDNVIMFCVKTDHEVAFRKVREADYLQSLARKAYLLPKHEVHDSALLRGNDIGILRKNETEKLAKWHIQSARGHWAVMRHVLPEHIWESW</sequence>
<proteinExistence type="predicted"/>
<dbReference type="GO" id="GO:0006596">
    <property type="term" value="P:polyamine biosynthetic process"/>
    <property type="evidence" value="ECO:0007669"/>
    <property type="project" value="UniProtKB-KW"/>
</dbReference>
<evidence type="ECO:0000256" key="1">
    <source>
        <dbReference type="ARBA" id="ARBA00023115"/>
    </source>
</evidence>
<feature type="transmembrane region" description="Helical" evidence="3">
    <location>
        <begin position="85"/>
        <end position="105"/>
    </location>
</feature>
<accession>A0A4Q4TUU2</accession>
<feature type="compositionally biased region" description="Polar residues" evidence="2">
    <location>
        <begin position="9"/>
        <end position="22"/>
    </location>
</feature>
<feature type="transmembrane region" description="Helical" evidence="3">
    <location>
        <begin position="57"/>
        <end position="79"/>
    </location>
</feature>
<dbReference type="OrthoDB" id="2016285at2759"/>
<dbReference type="EMBL" id="QJNU01000016">
    <property type="protein sequence ID" value="RYP10608.1"/>
    <property type="molecule type" value="Genomic_DNA"/>
</dbReference>
<keyword evidence="5" id="KW-1185">Reference proteome</keyword>
<evidence type="ECO:0000313" key="4">
    <source>
        <dbReference type="EMBL" id="RYP10608.1"/>
    </source>
</evidence>
<feature type="transmembrane region" description="Helical" evidence="3">
    <location>
        <begin position="114"/>
        <end position="132"/>
    </location>
</feature>
<evidence type="ECO:0000313" key="5">
    <source>
        <dbReference type="Proteomes" id="UP000293360"/>
    </source>
</evidence>
<dbReference type="STRING" id="155417.A0A4Q4TUU2"/>
<evidence type="ECO:0008006" key="6">
    <source>
        <dbReference type="Google" id="ProtNLM"/>
    </source>
</evidence>
<comment type="caution">
    <text evidence="4">The sequence shown here is derived from an EMBL/GenBank/DDBJ whole genome shotgun (WGS) entry which is preliminary data.</text>
</comment>
<name>A0A4Q4TUU2_9PEZI</name>
<reference evidence="4 5" key="1">
    <citation type="submission" date="2018-06" db="EMBL/GenBank/DDBJ databases">
        <title>Complete Genomes of Monosporascus.</title>
        <authorList>
            <person name="Robinson A.J."/>
            <person name="Natvig D.O."/>
        </authorList>
    </citation>
    <scope>NUCLEOTIDE SEQUENCE [LARGE SCALE GENOMIC DNA]</scope>
    <source>
        <strain evidence="4 5">CBS 110550</strain>
    </source>
</reference>